<dbReference type="PANTHER" id="PTHR46173">
    <property type="entry name" value="CCA TRNA NUCLEOTIDYLTRANSFERASE 1, MITOCHONDRIAL"/>
    <property type="match status" value="1"/>
</dbReference>
<dbReference type="Gene3D" id="1.10.3090.10">
    <property type="entry name" value="cca-adding enzyme, domain 2"/>
    <property type="match status" value="1"/>
</dbReference>
<evidence type="ECO:0000256" key="7">
    <source>
        <dbReference type="ARBA" id="ARBA00022842"/>
    </source>
</evidence>
<dbReference type="SUPFAM" id="SSF81301">
    <property type="entry name" value="Nucleotidyltransferase"/>
    <property type="match status" value="1"/>
</dbReference>
<organism evidence="11 12">
    <name type="scientific">Afifella marina DSM 2698</name>
    <dbReference type="NCBI Taxonomy" id="1120955"/>
    <lineage>
        <taxon>Bacteria</taxon>
        <taxon>Pseudomonadati</taxon>
        <taxon>Pseudomonadota</taxon>
        <taxon>Alphaproteobacteria</taxon>
        <taxon>Hyphomicrobiales</taxon>
        <taxon>Afifellaceae</taxon>
        <taxon>Afifella</taxon>
    </lineage>
</organism>
<evidence type="ECO:0000259" key="10">
    <source>
        <dbReference type="Pfam" id="PF12627"/>
    </source>
</evidence>
<keyword evidence="5" id="KW-0479">Metal-binding</keyword>
<dbReference type="STRING" id="1120955.SAMN03080610_03111"/>
<dbReference type="InterPro" id="IPR002646">
    <property type="entry name" value="PolA_pol_head_dom"/>
</dbReference>
<comment type="similarity">
    <text evidence="8">Belongs to the tRNA nucleotidyltransferase/poly(A) polymerase family.</text>
</comment>
<evidence type="ECO:0000256" key="8">
    <source>
        <dbReference type="RuleBase" id="RU003953"/>
    </source>
</evidence>
<dbReference type="GO" id="GO:0008033">
    <property type="term" value="P:tRNA processing"/>
    <property type="evidence" value="ECO:0007669"/>
    <property type="project" value="UniProtKB-KW"/>
</dbReference>
<evidence type="ECO:0000256" key="6">
    <source>
        <dbReference type="ARBA" id="ARBA00022741"/>
    </source>
</evidence>
<accession>A0A1G5P2C0</accession>
<keyword evidence="7" id="KW-0460">Magnesium</keyword>
<dbReference type="Pfam" id="PF01743">
    <property type="entry name" value="PolyA_pol"/>
    <property type="match status" value="1"/>
</dbReference>
<evidence type="ECO:0000256" key="3">
    <source>
        <dbReference type="ARBA" id="ARBA00022694"/>
    </source>
</evidence>
<evidence type="ECO:0000259" key="9">
    <source>
        <dbReference type="Pfam" id="PF01743"/>
    </source>
</evidence>
<keyword evidence="3" id="KW-0819">tRNA processing</keyword>
<dbReference type="AlphaFoldDB" id="A0A1G5P2C0"/>
<keyword evidence="8" id="KW-0694">RNA-binding</keyword>
<dbReference type="GO" id="GO:0016779">
    <property type="term" value="F:nucleotidyltransferase activity"/>
    <property type="evidence" value="ECO:0007669"/>
    <property type="project" value="UniProtKB-KW"/>
</dbReference>
<dbReference type="PANTHER" id="PTHR46173:SF1">
    <property type="entry name" value="CCA TRNA NUCLEOTIDYLTRANSFERASE 1, MITOCHONDRIAL"/>
    <property type="match status" value="1"/>
</dbReference>
<dbReference type="InterPro" id="IPR050264">
    <property type="entry name" value="Bact_CCA-adding_enz_type3_sf"/>
</dbReference>
<evidence type="ECO:0000256" key="5">
    <source>
        <dbReference type="ARBA" id="ARBA00022723"/>
    </source>
</evidence>
<dbReference type="Proteomes" id="UP000199347">
    <property type="component" value="Unassembled WGS sequence"/>
</dbReference>
<keyword evidence="4" id="KW-0548">Nucleotidyltransferase</keyword>
<evidence type="ECO:0000256" key="4">
    <source>
        <dbReference type="ARBA" id="ARBA00022695"/>
    </source>
</evidence>
<keyword evidence="2 8" id="KW-0808">Transferase</keyword>
<dbReference type="RefSeq" id="WP_244514615.1">
    <property type="nucleotide sequence ID" value="NZ_FMVW01000008.1"/>
</dbReference>
<sequence length="410" mass="45761">MKLPSLAGHPFLEAPALKRVMHALKSEEGATRIVGGAVRNALLGEPVGDIDMATILLPEDVVAAAEDAGLKSVPTGIEHGTVTVIAEGHPFEVTTLRADVETDGRHAVVRFTDDWAEDAGRRDFTLNALYCDASGHVFDPLGGYPDLAARNIRFVGDPEERIREDYLRILRFFRFFAWYGDGRPDAEGLKASSRLKAGIAVLSAERVWSELKRLLAAPDPSRALRWMRITGTLDKALPENWGIDAIERVVAAERAEEIPPDPLLRLMAIIPPHRSRIDQLASRLRLARKETERLVSWAETPEPESELSDALLARRAYSSGRRALTDRLFLALARDMEKDDERAVAARKRQLAFVRDYERPTFPLTGKDLLAAGYQPGPELGKLLNELEERWLEVDFAISREELLALARRQ</sequence>
<dbReference type="GO" id="GO:0000166">
    <property type="term" value="F:nucleotide binding"/>
    <property type="evidence" value="ECO:0007669"/>
    <property type="project" value="UniProtKB-KW"/>
</dbReference>
<dbReference type="Gene3D" id="3.30.460.10">
    <property type="entry name" value="Beta Polymerase, domain 2"/>
    <property type="match status" value="1"/>
</dbReference>
<dbReference type="CDD" id="cd05398">
    <property type="entry name" value="NT_ClassII-CCAase"/>
    <property type="match status" value="1"/>
</dbReference>
<keyword evidence="6" id="KW-0547">Nucleotide-binding</keyword>
<dbReference type="EMBL" id="FMVW01000008">
    <property type="protein sequence ID" value="SCZ43716.1"/>
    <property type="molecule type" value="Genomic_DNA"/>
</dbReference>
<feature type="domain" description="tRNA nucleotidyltransferase/poly(A) polymerase RNA and SrmB- binding" evidence="10">
    <location>
        <begin position="190"/>
        <end position="239"/>
    </location>
</feature>
<evidence type="ECO:0000313" key="12">
    <source>
        <dbReference type="Proteomes" id="UP000199347"/>
    </source>
</evidence>
<proteinExistence type="inferred from homology"/>
<dbReference type="GO" id="GO:0046872">
    <property type="term" value="F:metal ion binding"/>
    <property type="evidence" value="ECO:0007669"/>
    <property type="project" value="UniProtKB-KW"/>
</dbReference>
<dbReference type="GO" id="GO:0000049">
    <property type="term" value="F:tRNA binding"/>
    <property type="evidence" value="ECO:0007669"/>
    <property type="project" value="TreeGrafter"/>
</dbReference>
<name>A0A1G5P2C0_AFIMA</name>
<keyword evidence="12" id="KW-1185">Reference proteome</keyword>
<evidence type="ECO:0000256" key="1">
    <source>
        <dbReference type="ARBA" id="ARBA00001946"/>
    </source>
</evidence>
<protein>
    <submittedName>
        <fullName evidence="11">tRNA nucleotidyltransferase (CCA-adding enzyme)</fullName>
    </submittedName>
</protein>
<reference evidence="12" key="1">
    <citation type="submission" date="2016-10" db="EMBL/GenBank/DDBJ databases">
        <authorList>
            <person name="Varghese N."/>
            <person name="Submissions S."/>
        </authorList>
    </citation>
    <scope>NUCLEOTIDE SEQUENCE [LARGE SCALE GENOMIC DNA]</scope>
    <source>
        <strain evidence="12">DSM 2698</strain>
    </source>
</reference>
<evidence type="ECO:0000256" key="2">
    <source>
        <dbReference type="ARBA" id="ARBA00022679"/>
    </source>
</evidence>
<gene>
    <name evidence="11" type="ORF">SAMN03080610_03111</name>
</gene>
<dbReference type="Pfam" id="PF12627">
    <property type="entry name" value="PolyA_pol_RNAbd"/>
    <property type="match status" value="1"/>
</dbReference>
<feature type="domain" description="Poly A polymerase head" evidence="9">
    <location>
        <begin position="32"/>
        <end position="153"/>
    </location>
</feature>
<dbReference type="InterPro" id="IPR032828">
    <property type="entry name" value="PolyA_RNA-bd"/>
</dbReference>
<comment type="cofactor">
    <cofactor evidence="1">
        <name>Mg(2+)</name>
        <dbReference type="ChEBI" id="CHEBI:18420"/>
    </cofactor>
</comment>
<dbReference type="SUPFAM" id="SSF81891">
    <property type="entry name" value="Poly A polymerase C-terminal region-like"/>
    <property type="match status" value="1"/>
</dbReference>
<dbReference type="InterPro" id="IPR043519">
    <property type="entry name" value="NT_sf"/>
</dbReference>
<evidence type="ECO:0000313" key="11">
    <source>
        <dbReference type="EMBL" id="SCZ43716.1"/>
    </source>
</evidence>